<dbReference type="InterPro" id="IPR002355">
    <property type="entry name" value="Cu_oxidase_Cu_BS"/>
</dbReference>
<dbReference type="PANTHER" id="PTHR48267">
    <property type="entry name" value="CUPREDOXIN SUPERFAMILY PROTEIN"/>
    <property type="match status" value="1"/>
</dbReference>
<dbReference type="SUPFAM" id="SSF49503">
    <property type="entry name" value="Cupredoxins"/>
    <property type="match status" value="1"/>
</dbReference>
<proteinExistence type="inferred from homology"/>
<dbReference type="GO" id="GO:0005507">
    <property type="term" value="F:copper ion binding"/>
    <property type="evidence" value="ECO:0007669"/>
    <property type="project" value="InterPro"/>
</dbReference>
<evidence type="ECO:0000256" key="2">
    <source>
        <dbReference type="ARBA" id="ARBA00022723"/>
    </source>
</evidence>
<dbReference type="InterPro" id="IPR011706">
    <property type="entry name" value="Cu-oxidase_C"/>
</dbReference>
<dbReference type="Gene3D" id="2.60.40.420">
    <property type="entry name" value="Cupredoxins - blue copper proteins"/>
    <property type="match status" value="1"/>
</dbReference>
<dbReference type="PANTHER" id="PTHR48267:SF1">
    <property type="entry name" value="BILIRUBIN OXIDASE"/>
    <property type="match status" value="1"/>
</dbReference>
<evidence type="ECO:0000259" key="3">
    <source>
        <dbReference type="Pfam" id="PF07731"/>
    </source>
</evidence>
<evidence type="ECO:0000256" key="1">
    <source>
        <dbReference type="ARBA" id="ARBA00010609"/>
    </source>
</evidence>
<dbReference type="AlphaFoldDB" id="A0A0K9XAY8"/>
<keyword evidence="5" id="KW-1185">Reference proteome</keyword>
<protein>
    <submittedName>
        <fullName evidence="4">Spore coat protein</fullName>
    </submittedName>
</protein>
<dbReference type="Proteomes" id="UP000037288">
    <property type="component" value="Unassembled WGS sequence"/>
</dbReference>
<sequence length="159" mass="18382">MRDVMRFHVVRRGRDDSRVPARLAPSFERLVPAGDMPVRVFDFRRTRDGGDRPMWTVNGRPFRPDTVLASPRLGSVERWRFSSDFHHPVHVHLARFQVVARGGRPPGAADAGWKDTVDVRPYEVVEVLARFTGYRGRYMLHCHNLEHEDMAMMGTFEVV</sequence>
<organism evidence="4 5">
    <name type="scientific">Streptomyces caatingaensis</name>
    <dbReference type="NCBI Taxonomy" id="1678637"/>
    <lineage>
        <taxon>Bacteria</taxon>
        <taxon>Bacillati</taxon>
        <taxon>Actinomycetota</taxon>
        <taxon>Actinomycetes</taxon>
        <taxon>Kitasatosporales</taxon>
        <taxon>Streptomycetaceae</taxon>
        <taxon>Streptomyces</taxon>
    </lineage>
</organism>
<dbReference type="PROSITE" id="PS00080">
    <property type="entry name" value="MULTICOPPER_OXIDASE2"/>
    <property type="match status" value="1"/>
</dbReference>
<dbReference type="GO" id="GO:0016491">
    <property type="term" value="F:oxidoreductase activity"/>
    <property type="evidence" value="ECO:0007669"/>
    <property type="project" value="InterPro"/>
</dbReference>
<keyword evidence="4" id="KW-0946">Virion</keyword>
<dbReference type="Pfam" id="PF07731">
    <property type="entry name" value="Cu-oxidase_2"/>
    <property type="match status" value="1"/>
</dbReference>
<evidence type="ECO:0000313" key="4">
    <source>
        <dbReference type="EMBL" id="KNB50579.1"/>
    </source>
</evidence>
<name>A0A0K9XAY8_9ACTN</name>
<dbReference type="InterPro" id="IPR008972">
    <property type="entry name" value="Cupredoxin"/>
</dbReference>
<dbReference type="EMBL" id="LFXA01000014">
    <property type="protein sequence ID" value="KNB50579.1"/>
    <property type="molecule type" value="Genomic_DNA"/>
</dbReference>
<keyword evidence="4" id="KW-0167">Capsid protein</keyword>
<keyword evidence="2" id="KW-0479">Metal-binding</keyword>
<reference evidence="5" key="1">
    <citation type="submission" date="2015-07" db="EMBL/GenBank/DDBJ databases">
        <title>Draft genome sequence of Streptomyces sp. CMAA 1322, a bacterium isolated from Caatinga biome, from dry forest semiarid of Brazil.</title>
        <authorList>
            <person name="Santos S.N."/>
            <person name="Gacesa R."/>
            <person name="Taketani R.G."/>
            <person name="Long P.F."/>
            <person name="Melo I.S."/>
        </authorList>
    </citation>
    <scope>NUCLEOTIDE SEQUENCE [LARGE SCALE GENOMIC DNA]</scope>
    <source>
        <strain evidence="5">CMAA 1322</strain>
    </source>
</reference>
<dbReference type="STRING" id="1678637.AC230_21835"/>
<dbReference type="InterPro" id="IPR045087">
    <property type="entry name" value="Cu-oxidase_fam"/>
</dbReference>
<accession>A0A0K9XAY8</accession>
<evidence type="ECO:0000313" key="5">
    <source>
        <dbReference type="Proteomes" id="UP000037288"/>
    </source>
</evidence>
<feature type="domain" description="Plastocyanin-like" evidence="3">
    <location>
        <begin position="50"/>
        <end position="158"/>
    </location>
</feature>
<comment type="similarity">
    <text evidence="1">Belongs to the multicopper oxidase family.</text>
</comment>
<dbReference type="PATRIC" id="fig|1678637.3.peg.4681"/>
<gene>
    <name evidence="4" type="ORF">AC230_21835</name>
</gene>
<comment type="caution">
    <text evidence="4">The sequence shown here is derived from an EMBL/GenBank/DDBJ whole genome shotgun (WGS) entry which is preliminary data.</text>
</comment>